<feature type="region of interest" description="Disordered" evidence="1">
    <location>
        <begin position="1"/>
        <end position="28"/>
    </location>
</feature>
<organism evidence="3 4">
    <name type="scientific">Fusarium coffeatum</name>
    <dbReference type="NCBI Taxonomy" id="231269"/>
    <lineage>
        <taxon>Eukaryota</taxon>
        <taxon>Fungi</taxon>
        <taxon>Dikarya</taxon>
        <taxon>Ascomycota</taxon>
        <taxon>Pezizomycotina</taxon>
        <taxon>Sordariomycetes</taxon>
        <taxon>Hypocreomycetidae</taxon>
        <taxon>Hypocreales</taxon>
        <taxon>Nectriaceae</taxon>
        <taxon>Fusarium</taxon>
        <taxon>Fusarium incarnatum-equiseti species complex</taxon>
    </lineage>
</organism>
<dbReference type="Gene3D" id="3.40.50.1100">
    <property type="match status" value="2"/>
</dbReference>
<evidence type="ECO:0000259" key="2">
    <source>
        <dbReference type="Pfam" id="PF00291"/>
    </source>
</evidence>
<dbReference type="PANTHER" id="PTHR42937:SF1">
    <property type="entry name" value="DIAMINOPROPIONATE AMMONIA-LYASE"/>
    <property type="match status" value="1"/>
</dbReference>
<reference evidence="3 4" key="1">
    <citation type="submission" date="2018-06" db="EMBL/GenBank/DDBJ databases">
        <title>Fusarium incarnatum-equiseti species complex species 28.</title>
        <authorList>
            <person name="Gardiner D.M."/>
        </authorList>
    </citation>
    <scope>NUCLEOTIDE SEQUENCE [LARGE SCALE GENOMIC DNA]</scope>
    <source>
        <strain evidence="3 4">FIESC_28</strain>
    </source>
</reference>
<dbReference type="Pfam" id="PF00291">
    <property type="entry name" value="PALP"/>
    <property type="match status" value="1"/>
</dbReference>
<feature type="domain" description="Tryptophan synthase beta chain-like PALP" evidence="2">
    <location>
        <begin position="37"/>
        <end position="372"/>
    </location>
</feature>
<dbReference type="AlphaFoldDB" id="A0A366RRY1"/>
<sequence length="390" mass="42127">MSSRKHVHFNPKAQSWTSPKPTSSPEAIDRFHRSLPNYEPTPLVKLESLAKEVGVGAVYVKDETSRFGLPAFKILGASWGAFRSIAEKLDLPLDSNIDTVRDAAQMHQLTLYAATEGNHGRAVARMAAILDVAAEIHVPASMHPSTIKLIESEGAEVVVSKGRYEDAMHEAETASKHNRGIMVQDTAFGDYQSVPQVSHSLPTEIVRQLTASKWIVDGYGTMMREVDDQLNPTNADLVIAPVGVGSFAQSVVSHFKRTGASTSIMTVEPDTAACLWKSLETGELTEISTTGTIMAGLNCGCPSTIAWELLKNGVDASLTVSDYESHEAVQYLQSHGINAGPCGGATLAALRRLTASDKNRLGLHGHSTVVLFCTERNRDYEVPRSSPMAT</sequence>
<protein>
    <recommendedName>
        <fullName evidence="2">Tryptophan synthase beta chain-like PALP domain-containing protein</fullName>
    </recommendedName>
</protein>
<dbReference type="EMBL" id="QKXC01000116">
    <property type="protein sequence ID" value="RBR19160.1"/>
    <property type="molecule type" value="Genomic_DNA"/>
</dbReference>
<evidence type="ECO:0000256" key="1">
    <source>
        <dbReference type="SAM" id="MobiDB-lite"/>
    </source>
</evidence>
<accession>A0A366RRY1</accession>
<dbReference type="InterPro" id="IPR001926">
    <property type="entry name" value="TrpB-like_PALP"/>
</dbReference>
<comment type="caution">
    <text evidence="3">The sequence shown here is derived from an EMBL/GenBank/DDBJ whole genome shotgun (WGS) entry which is preliminary data.</text>
</comment>
<dbReference type="GeneID" id="41995066"/>
<dbReference type="Proteomes" id="UP000253153">
    <property type="component" value="Unassembled WGS sequence"/>
</dbReference>
<evidence type="ECO:0000313" key="4">
    <source>
        <dbReference type="Proteomes" id="UP000253153"/>
    </source>
</evidence>
<dbReference type="OrthoDB" id="10059875at2759"/>
<dbReference type="CDD" id="cd00640">
    <property type="entry name" value="Trp-synth-beta_II"/>
    <property type="match status" value="1"/>
</dbReference>
<feature type="compositionally biased region" description="Polar residues" evidence="1">
    <location>
        <begin position="12"/>
        <end position="25"/>
    </location>
</feature>
<name>A0A366RRY1_9HYPO</name>
<dbReference type="InterPro" id="IPR036052">
    <property type="entry name" value="TrpB-like_PALP_sf"/>
</dbReference>
<dbReference type="PANTHER" id="PTHR42937">
    <property type="match status" value="1"/>
</dbReference>
<keyword evidence="4" id="KW-1185">Reference proteome</keyword>
<dbReference type="RefSeq" id="XP_031016085.1">
    <property type="nucleotide sequence ID" value="XM_031159770.1"/>
</dbReference>
<dbReference type="SUPFAM" id="SSF53686">
    <property type="entry name" value="Tryptophan synthase beta subunit-like PLP-dependent enzymes"/>
    <property type="match status" value="1"/>
</dbReference>
<gene>
    <name evidence="3" type="ORF">FIESC28_05625</name>
</gene>
<evidence type="ECO:0000313" key="3">
    <source>
        <dbReference type="EMBL" id="RBR19160.1"/>
    </source>
</evidence>
<proteinExistence type="predicted"/>